<evidence type="ECO:0000256" key="7">
    <source>
        <dbReference type="SAM" id="Phobius"/>
    </source>
</evidence>
<dbReference type="InterPro" id="IPR035906">
    <property type="entry name" value="MetI-like_sf"/>
</dbReference>
<keyword evidence="6 7" id="KW-0472">Membrane</keyword>
<dbReference type="InterPro" id="IPR050366">
    <property type="entry name" value="BP-dependent_transpt_permease"/>
</dbReference>
<keyword evidence="2" id="KW-0813">Transport</keyword>
<evidence type="ECO:0000256" key="4">
    <source>
        <dbReference type="ARBA" id="ARBA00022692"/>
    </source>
</evidence>
<feature type="transmembrane region" description="Helical" evidence="7">
    <location>
        <begin position="6"/>
        <end position="25"/>
    </location>
</feature>
<sequence length="263" mass="28555">MALLGLIMVSIFIFVGLFGPIIFPADPFEMVAVPLSEPGAGALFGSDYMGRDVFIGIIYGTRPTLVIATTATLMTVLIGITLGAVAGFYGGMIDNVLMRITEFFQVLPPLVFAMVIVAVFSTDIVVVILAIAVTTWTAEARLTRAEFLKIKEREYVMSARAIGARNFRLIARVILPNAMPPLVIAITLRVGITIIYEAALSFLGLTDPDVMTWGKMIGLSRDFFFDAWWSVTFPGVAILLIVLCIALIGDGLNDAFNPKLRGR</sequence>
<dbReference type="GO" id="GO:0005886">
    <property type="term" value="C:plasma membrane"/>
    <property type="evidence" value="ECO:0007669"/>
    <property type="project" value="UniProtKB-SubCell"/>
</dbReference>
<comment type="subcellular location">
    <subcellularLocation>
        <location evidence="1">Cell membrane</location>
        <topology evidence="1">Multi-pass membrane protein</topology>
    </subcellularLocation>
</comment>
<feature type="domain" description="ABC transmembrane type-1" evidence="8">
    <location>
        <begin position="61"/>
        <end position="249"/>
    </location>
</feature>
<dbReference type="EMBL" id="UINC01020776">
    <property type="protein sequence ID" value="SVA86905.1"/>
    <property type="molecule type" value="Genomic_DNA"/>
</dbReference>
<feature type="transmembrane region" description="Helical" evidence="7">
    <location>
        <begin position="65"/>
        <end position="90"/>
    </location>
</feature>
<keyword evidence="4 7" id="KW-0812">Transmembrane</keyword>
<proteinExistence type="predicted"/>
<dbReference type="GO" id="GO:0055085">
    <property type="term" value="P:transmembrane transport"/>
    <property type="evidence" value="ECO:0007669"/>
    <property type="project" value="InterPro"/>
</dbReference>
<feature type="transmembrane region" description="Helical" evidence="7">
    <location>
        <begin position="227"/>
        <end position="248"/>
    </location>
</feature>
<dbReference type="CDD" id="cd06261">
    <property type="entry name" value="TM_PBP2"/>
    <property type="match status" value="1"/>
</dbReference>
<protein>
    <recommendedName>
        <fullName evidence="8">ABC transmembrane type-1 domain-containing protein</fullName>
    </recommendedName>
</protein>
<dbReference type="PANTHER" id="PTHR43386:SF1">
    <property type="entry name" value="D,D-DIPEPTIDE TRANSPORT SYSTEM PERMEASE PROTEIN DDPC-RELATED"/>
    <property type="match status" value="1"/>
</dbReference>
<dbReference type="Gene3D" id="1.10.3720.10">
    <property type="entry name" value="MetI-like"/>
    <property type="match status" value="1"/>
</dbReference>
<dbReference type="AlphaFoldDB" id="A0A381ZC69"/>
<dbReference type="PANTHER" id="PTHR43386">
    <property type="entry name" value="OLIGOPEPTIDE TRANSPORT SYSTEM PERMEASE PROTEIN APPC"/>
    <property type="match status" value="1"/>
</dbReference>
<evidence type="ECO:0000313" key="9">
    <source>
        <dbReference type="EMBL" id="SVA86905.1"/>
    </source>
</evidence>
<keyword evidence="3" id="KW-1003">Cell membrane</keyword>
<feature type="transmembrane region" description="Helical" evidence="7">
    <location>
        <begin position="110"/>
        <end position="134"/>
    </location>
</feature>
<name>A0A381ZC69_9ZZZZ</name>
<dbReference type="InterPro" id="IPR000515">
    <property type="entry name" value="MetI-like"/>
</dbReference>
<evidence type="ECO:0000256" key="5">
    <source>
        <dbReference type="ARBA" id="ARBA00022989"/>
    </source>
</evidence>
<dbReference type="SUPFAM" id="SSF161098">
    <property type="entry name" value="MetI-like"/>
    <property type="match status" value="1"/>
</dbReference>
<reference evidence="9" key="1">
    <citation type="submission" date="2018-05" db="EMBL/GenBank/DDBJ databases">
        <authorList>
            <person name="Lanie J.A."/>
            <person name="Ng W.-L."/>
            <person name="Kazmierczak K.M."/>
            <person name="Andrzejewski T.M."/>
            <person name="Davidsen T.M."/>
            <person name="Wayne K.J."/>
            <person name="Tettelin H."/>
            <person name="Glass J.I."/>
            <person name="Rusch D."/>
            <person name="Podicherti R."/>
            <person name="Tsui H.-C.T."/>
            <person name="Winkler M.E."/>
        </authorList>
    </citation>
    <scope>NUCLEOTIDE SEQUENCE</scope>
</reference>
<evidence type="ECO:0000259" key="8">
    <source>
        <dbReference type="PROSITE" id="PS50928"/>
    </source>
</evidence>
<feature type="transmembrane region" description="Helical" evidence="7">
    <location>
        <begin position="181"/>
        <end position="206"/>
    </location>
</feature>
<evidence type="ECO:0000256" key="6">
    <source>
        <dbReference type="ARBA" id="ARBA00023136"/>
    </source>
</evidence>
<evidence type="ECO:0000256" key="3">
    <source>
        <dbReference type="ARBA" id="ARBA00022475"/>
    </source>
</evidence>
<evidence type="ECO:0000256" key="2">
    <source>
        <dbReference type="ARBA" id="ARBA00022448"/>
    </source>
</evidence>
<organism evidence="9">
    <name type="scientific">marine metagenome</name>
    <dbReference type="NCBI Taxonomy" id="408172"/>
    <lineage>
        <taxon>unclassified sequences</taxon>
        <taxon>metagenomes</taxon>
        <taxon>ecological metagenomes</taxon>
    </lineage>
</organism>
<dbReference type="PROSITE" id="PS50928">
    <property type="entry name" value="ABC_TM1"/>
    <property type="match status" value="1"/>
</dbReference>
<dbReference type="Pfam" id="PF00528">
    <property type="entry name" value="BPD_transp_1"/>
    <property type="match status" value="1"/>
</dbReference>
<evidence type="ECO:0000256" key="1">
    <source>
        <dbReference type="ARBA" id="ARBA00004651"/>
    </source>
</evidence>
<gene>
    <name evidence="9" type="ORF">METZ01_LOCUS139759</name>
</gene>
<accession>A0A381ZC69</accession>
<keyword evidence="5 7" id="KW-1133">Transmembrane helix</keyword>